<dbReference type="Gene3D" id="1.25.40.10">
    <property type="entry name" value="Tetratricopeptide repeat domain"/>
    <property type="match status" value="2"/>
</dbReference>
<dbReference type="InterPro" id="IPR019734">
    <property type="entry name" value="TPR_rpt"/>
</dbReference>
<dbReference type="PANTHER" id="PTHR44943:SF4">
    <property type="entry name" value="TPR REPEAT-CONTAINING PROTEIN MJ0798"/>
    <property type="match status" value="1"/>
</dbReference>
<evidence type="ECO:0000256" key="3">
    <source>
        <dbReference type="PROSITE-ProRule" id="PRU00339"/>
    </source>
</evidence>
<proteinExistence type="predicted"/>
<dbReference type="PROSITE" id="PS50005">
    <property type="entry name" value="TPR"/>
    <property type="match status" value="1"/>
</dbReference>
<name>A0A7M2Y8Z2_9FLAO</name>
<dbReference type="InterPro" id="IPR051685">
    <property type="entry name" value="Ycf3/AcsC/BcsC/TPR_MFPF"/>
</dbReference>
<dbReference type="AlphaFoldDB" id="A0A7M2Y8Z2"/>
<evidence type="ECO:0000313" key="4">
    <source>
        <dbReference type="EMBL" id="QOW10125.1"/>
    </source>
</evidence>
<dbReference type="KEGG" id="kfa:Q73A0000_07005"/>
<keyword evidence="5" id="KW-1185">Reference proteome</keyword>
<dbReference type="SUPFAM" id="SSF48452">
    <property type="entry name" value="TPR-like"/>
    <property type="match status" value="1"/>
</dbReference>
<accession>A0A7M2Y8Z2</accession>
<dbReference type="InterPro" id="IPR011990">
    <property type="entry name" value="TPR-like_helical_dom_sf"/>
</dbReference>
<dbReference type="InterPro" id="IPR013105">
    <property type="entry name" value="TPR_2"/>
</dbReference>
<feature type="repeat" description="TPR" evidence="3">
    <location>
        <begin position="194"/>
        <end position="227"/>
    </location>
</feature>
<evidence type="ECO:0000256" key="1">
    <source>
        <dbReference type="ARBA" id="ARBA00022737"/>
    </source>
</evidence>
<evidence type="ECO:0000256" key="2">
    <source>
        <dbReference type="ARBA" id="ARBA00022803"/>
    </source>
</evidence>
<gene>
    <name evidence="4" type="ORF">Q73A0000_07005</name>
</gene>
<dbReference type="PANTHER" id="PTHR44943">
    <property type="entry name" value="CELLULOSE SYNTHASE OPERON PROTEIN C"/>
    <property type="match status" value="1"/>
</dbReference>
<reference evidence="4 5" key="1">
    <citation type="submission" date="2019-05" db="EMBL/GenBank/DDBJ databases">
        <title>Chryseobacterium sp. isolated from King George Island, maritime Antarctica.</title>
        <authorList>
            <person name="Peng X."/>
        </authorList>
    </citation>
    <scope>NUCLEOTIDE SEQUENCE [LARGE SCALE GENOMIC DNA]</scope>
    <source>
        <strain evidence="4 5">7-3A</strain>
    </source>
</reference>
<dbReference type="Pfam" id="PF07719">
    <property type="entry name" value="TPR_2"/>
    <property type="match status" value="1"/>
</dbReference>
<dbReference type="Proteomes" id="UP000594195">
    <property type="component" value="Chromosome"/>
</dbReference>
<protein>
    <submittedName>
        <fullName evidence="4">Tetratricopeptide repeat protein</fullName>
    </submittedName>
</protein>
<evidence type="ECO:0000313" key="5">
    <source>
        <dbReference type="Proteomes" id="UP000594195"/>
    </source>
</evidence>
<organism evidence="4 5">
    <name type="scientific">Kaistella flava</name>
    <name type="common">ex Peng et al. 2021</name>
    <dbReference type="NCBI Taxonomy" id="2038776"/>
    <lineage>
        <taxon>Bacteria</taxon>
        <taxon>Pseudomonadati</taxon>
        <taxon>Bacteroidota</taxon>
        <taxon>Flavobacteriia</taxon>
        <taxon>Flavobacteriales</taxon>
        <taxon>Weeksellaceae</taxon>
        <taxon>Chryseobacterium group</taxon>
        <taxon>Kaistella</taxon>
    </lineage>
</organism>
<sequence length="294" mass="36005">MTIKITCSPQIVSYSQINLSLMKPKYLKLFFLIISINLFSQEENKEEIYNKYLRNGAYKYSYYRPEYQTYIDSALVLLPKNAFLWQQKAMPYFKRKKYELGMQYIDKAVLYDDKYDKYLSYRAFIKCIFQKNYNDALTDFDVLISHYNKGLIMDHYFYFYKALCLIQLNRYEEAPKYMNLSMELNIQNGGTPHYLELFYMGIIFYEKRQYTEAIQYFDKSLEQYPNFSDAQFYKAETYYFMHQKKEALEYFIKAKENLDKGYSINEDNAFYEDYPYQIKKWMIKNYFDILDYHQ</sequence>
<dbReference type="SMART" id="SM00028">
    <property type="entry name" value="TPR"/>
    <property type="match status" value="4"/>
</dbReference>
<keyword evidence="2 3" id="KW-0802">TPR repeat</keyword>
<keyword evidence="1" id="KW-0677">Repeat</keyword>
<dbReference type="EMBL" id="CP040442">
    <property type="protein sequence ID" value="QOW10125.1"/>
    <property type="molecule type" value="Genomic_DNA"/>
</dbReference>